<evidence type="ECO:0000313" key="5">
    <source>
        <dbReference type="Proteomes" id="UP000727407"/>
    </source>
</evidence>
<feature type="domain" description="MYM-type" evidence="3">
    <location>
        <begin position="2"/>
        <end position="32"/>
    </location>
</feature>
<evidence type="ECO:0000256" key="1">
    <source>
        <dbReference type="ARBA" id="ARBA00022771"/>
    </source>
</evidence>
<dbReference type="InterPro" id="IPR010507">
    <property type="entry name" value="Znf_MYM"/>
</dbReference>
<keyword evidence="1" id="KW-0479">Metal-binding</keyword>
<keyword evidence="1" id="KW-0863">Zinc-finger</keyword>
<dbReference type="AlphaFoldDB" id="A0A8J4XB76"/>
<name>A0A8J4XB76_CLAMG</name>
<feature type="non-terminal residue" evidence="4">
    <location>
        <position position="57"/>
    </location>
</feature>
<organism evidence="4 5">
    <name type="scientific">Clarias magur</name>
    <name type="common">Asian catfish</name>
    <name type="synonym">Macropteronotus magur</name>
    <dbReference type="NCBI Taxonomy" id="1594786"/>
    <lineage>
        <taxon>Eukaryota</taxon>
        <taxon>Metazoa</taxon>
        <taxon>Chordata</taxon>
        <taxon>Craniata</taxon>
        <taxon>Vertebrata</taxon>
        <taxon>Euteleostomi</taxon>
        <taxon>Actinopterygii</taxon>
        <taxon>Neopterygii</taxon>
        <taxon>Teleostei</taxon>
        <taxon>Ostariophysi</taxon>
        <taxon>Siluriformes</taxon>
        <taxon>Clariidae</taxon>
        <taxon>Clarias</taxon>
    </lineage>
</organism>
<protein>
    <submittedName>
        <fullName evidence="4">Zinc finger MYM-type protein 4</fullName>
    </submittedName>
</protein>
<keyword evidence="5" id="KW-1185">Reference proteome</keyword>
<dbReference type="PANTHER" id="PTHR45736">
    <property type="entry name" value="ZINC FINGER MYM-TYPE PROTEIN"/>
    <property type="match status" value="1"/>
</dbReference>
<comment type="caution">
    <text evidence="4">The sequence shown here is derived from an EMBL/GenBank/DDBJ whole genome shotgun (WGS) entry which is preliminary data.</text>
</comment>
<accession>A0A8J4XB76</accession>
<feature type="non-terminal residue" evidence="4">
    <location>
        <position position="1"/>
    </location>
</feature>
<dbReference type="EMBL" id="QNUK01000007">
    <property type="protein sequence ID" value="KAF5909121.1"/>
    <property type="molecule type" value="Genomic_DNA"/>
</dbReference>
<dbReference type="InterPro" id="IPR051284">
    <property type="entry name" value="ZnF_MYMT-QRICH1"/>
</dbReference>
<dbReference type="PANTHER" id="PTHR45736:SF5">
    <property type="entry name" value="ZINC FINGER MYM-TYPE PROTEIN 4"/>
    <property type="match status" value="1"/>
</dbReference>
<evidence type="ECO:0000313" key="4">
    <source>
        <dbReference type="EMBL" id="KAF5909121.1"/>
    </source>
</evidence>
<sequence>VAKCSMCNRSRKMTESVKWLKEIKHFCNLQCLIQFCSQQACTPSPVTPSTGKSALTQ</sequence>
<reference evidence="4" key="1">
    <citation type="submission" date="2020-07" db="EMBL/GenBank/DDBJ databases">
        <title>Clarias magur genome sequencing, assembly and annotation.</title>
        <authorList>
            <person name="Kushwaha B."/>
            <person name="Kumar R."/>
            <person name="Das P."/>
            <person name="Joshi C.G."/>
            <person name="Kumar D."/>
            <person name="Nagpure N.S."/>
            <person name="Pandey M."/>
            <person name="Agarwal S."/>
            <person name="Srivastava S."/>
            <person name="Singh M."/>
            <person name="Sahoo L."/>
            <person name="Jayasankar P."/>
            <person name="Meher P.K."/>
            <person name="Koringa P.G."/>
            <person name="Iquebal M.A."/>
            <person name="Das S.P."/>
            <person name="Bit A."/>
            <person name="Patnaik S."/>
            <person name="Patel N."/>
            <person name="Shah T.M."/>
            <person name="Hinsu A."/>
            <person name="Jena J.K."/>
        </authorList>
    </citation>
    <scope>NUCLEOTIDE SEQUENCE</scope>
    <source>
        <strain evidence="4">CIFAMagur01</strain>
        <tissue evidence="4">Testis</tissue>
    </source>
</reference>
<keyword evidence="2" id="KW-0862">Zinc</keyword>
<evidence type="ECO:0000259" key="3">
    <source>
        <dbReference type="Pfam" id="PF06467"/>
    </source>
</evidence>
<dbReference type="GO" id="GO:0008270">
    <property type="term" value="F:zinc ion binding"/>
    <property type="evidence" value="ECO:0007669"/>
    <property type="project" value="UniProtKB-KW"/>
</dbReference>
<dbReference type="Proteomes" id="UP000727407">
    <property type="component" value="Unassembled WGS sequence"/>
</dbReference>
<dbReference type="Pfam" id="PF06467">
    <property type="entry name" value="zf-FCS"/>
    <property type="match status" value="1"/>
</dbReference>
<gene>
    <name evidence="4" type="primary">zmym4</name>
    <name evidence="4" type="ORF">DAT39_001091</name>
</gene>
<proteinExistence type="predicted"/>
<evidence type="ECO:0000256" key="2">
    <source>
        <dbReference type="ARBA" id="ARBA00022833"/>
    </source>
</evidence>